<comment type="pathway">
    <text evidence="1 11">Cofactor biosynthesis; riboflavin biosynthesis; 5-amino-6-(D-ribitylamino)uracil from GTP: step 1/4.</text>
</comment>
<feature type="binding site" evidence="11">
    <location>
        <begin position="57"/>
        <end position="61"/>
    </location>
    <ligand>
        <name>GTP</name>
        <dbReference type="ChEBI" id="CHEBI:37565"/>
    </ligand>
</feature>
<evidence type="ECO:0000256" key="7">
    <source>
        <dbReference type="ARBA" id="ARBA00022833"/>
    </source>
</evidence>
<organism evidence="13 14">
    <name type="scientific">Marinomonas aquiplantarum</name>
    <dbReference type="NCBI Taxonomy" id="491951"/>
    <lineage>
        <taxon>Bacteria</taxon>
        <taxon>Pseudomonadati</taxon>
        <taxon>Pseudomonadota</taxon>
        <taxon>Gammaproteobacteria</taxon>
        <taxon>Oceanospirillales</taxon>
        <taxon>Oceanospirillaceae</taxon>
        <taxon>Marinomonas</taxon>
    </lineage>
</organism>
<evidence type="ECO:0000256" key="3">
    <source>
        <dbReference type="ARBA" id="ARBA00022619"/>
    </source>
</evidence>
<feature type="binding site" evidence="11">
    <location>
        <position position="62"/>
    </location>
    <ligand>
        <name>Zn(2+)</name>
        <dbReference type="ChEBI" id="CHEBI:29105"/>
        <note>catalytic</note>
    </ligand>
</feature>
<comment type="cofactor">
    <cofactor evidence="11">
        <name>Zn(2+)</name>
        <dbReference type="ChEBI" id="CHEBI:29105"/>
    </cofactor>
    <text evidence="11">Binds 1 zinc ion per subunit.</text>
</comment>
<keyword evidence="8 11" id="KW-0342">GTP-binding</keyword>
<evidence type="ECO:0000256" key="1">
    <source>
        <dbReference type="ARBA" id="ARBA00004853"/>
    </source>
</evidence>
<dbReference type="GO" id="GO:0008270">
    <property type="term" value="F:zinc ion binding"/>
    <property type="evidence" value="ECO:0007669"/>
    <property type="project" value="UniProtKB-UniRule"/>
</dbReference>
<evidence type="ECO:0000256" key="5">
    <source>
        <dbReference type="ARBA" id="ARBA00022741"/>
    </source>
</evidence>
<feature type="binding site" evidence="11">
    <location>
        <position position="121"/>
    </location>
    <ligand>
        <name>GTP</name>
        <dbReference type="ChEBI" id="CHEBI:37565"/>
    </ligand>
</feature>
<dbReference type="CDD" id="cd00641">
    <property type="entry name" value="GTP_cyclohydro2"/>
    <property type="match status" value="1"/>
</dbReference>
<keyword evidence="7 11" id="KW-0862">Zinc</keyword>
<dbReference type="EC" id="3.5.4.25" evidence="11"/>
<feature type="binding site" evidence="11">
    <location>
        <position position="78"/>
    </location>
    <ligand>
        <name>GTP</name>
        <dbReference type="ChEBI" id="CHEBI:37565"/>
    </ligand>
</feature>
<dbReference type="PANTHER" id="PTHR21327:SF18">
    <property type="entry name" value="3,4-DIHYDROXY-2-BUTANONE 4-PHOSPHATE SYNTHASE"/>
    <property type="match status" value="1"/>
</dbReference>
<evidence type="ECO:0000313" key="14">
    <source>
        <dbReference type="Proteomes" id="UP000252086"/>
    </source>
</evidence>
<feature type="active site" description="Nucleophile" evidence="11">
    <location>
        <position position="135"/>
    </location>
</feature>
<evidence type="ECO:0000259" key="12">
    <source>
        <dbReference type="Pfam" id="PF00925"/>
    </source>
</evidence>
<feature type="binding site" evidence="11">
    <location>
        <position position="156"/>
    </location>
    <ligand>
        <name>GTP</name>
        <dbReference type="ChEBI" id="CHEBI:37565"/>
    </ligand>
</feature>
<dbReference type="Gene3D" id="3.40.50.10990">
    <property type="entry name" value="GTP cyclohydrolase II"/>
    <property type="match status" value="1"/>
</dbReference>
<dbReference type="InterPro" id="IPR036144">
    <property type="entry name" value="RibA-like_sf"/>
</dbReference>
<dbReference type="UniPathway" id="UPA00275">
    <property type="reaction ID" value="UER00400"/>
</dbReference>
<dbReference type="NCBIfam" id="TIGR00505">
    <property type="entry name" value="ribA"/>
    <property type="match status" value="1"/>
</dbReference>
<comment type="function">
    <text evidence="9 11">Catalyzes the conversion of GTP to 2,5-diamino-6-ribosylamino-4(3H)-pyrimidinone 5'-phosphate (DARP), formate and pyrophosphate.</text>
</comment>
<proteinExistence type="inferred from homology"/>
<feature type="binding site" evidence="11">
    <location>
        <position position="73"/>
    </location>
    <ligand>
        <name>Zn(2+)</name>
        <dbReference type="ChEBI" id="CHEBI:29105"/>
        <note>catalytic</note>
    </ligand>
</feature>
<feature type="binding site" evidence="11">
    <location>
        <position position="75"/>
    </location>
    <ligand>
        <name>Zn(2+)</name>
        <dbReference type="ChEBI" id="CHEBI:29105"/>
        <note>catalytic</note>
    </ligand>
</feature>
<feature type="active site" description="Proton acceptor" evidence="11">
    <location>
        <position position="133"/>
    </location>
</feature>
<evidence type="ECO:0000256" key="9">
    <source>
        <dbReference type="ARBA" id="ARBA00043932"/>
    </source>
</evidence>
<dbReference type="RefSeq" id="WP_113875550.1">
    <property type="nucleotide sequence ID" value="NZ_QNRF01000010.1"/>
</dbReference>
<comment type="catalytic activity">
    <reaction evidence="10 11">
        <text>GTP + 4 H2O = 2,5-diamino-6-hydroxy-4-(5-phosphoribosylamino)-pyrimidine + formate + 2 phosphate + 3 H(+)</text>
        <dbReference type="Rhea" id="RHEA:23704"/>
        <dbReference type="ChEBI" id="CHEBI:15377"/>
        <dbReference type="ChEBI" id="CHEBI:15378"/>
        <dbReference type="ChEBI" id="CHEBI:15740"/>
        <dbReference type="ChEBI" id="CHEBI:37565"/>
        <dbReference type="ChEBI" id="CHEBI:43474"/>
        <dbReference type="ChEBI" id="CHEBI:58614"/>
        <dbReference type="EC" id="3.5.4.25"/>
    </reaction>
</comment>
<sequence>MTDLTIKRRVMIPVRAGDVTAEFISFNGDDSGKEHIGIYFEGNPAQTEQADHVPLVRLHSECLTGDVFGSGRCDCGEQLDEAIDRINEEGGYILYLRQEGRGIGLYAKLEAYALQDQGYDTYQANEMLHLPDDGRDFGVAADMLLALGVSKVRLLTNNPDKAQQLKEHGIDVVELVPTKVHVNQHNRQYLETKAKRKQHTLKFD</sequence>
<dbReference type="FunFam" id="3.40.50.10990:FF:000001">
    <property type="entry name" value="Riboflavin biosynthesis protein RibBA"/>
    <property type="match status" value="1"/>
</dbReference>
<evidence type="ECO:0000256" key="11">
    <source>
        <dbReference type="HAMAP-Rule" id="MF_00179"/>
    </source>
</evidence>
<keyword evidence="6 11" id="KW-0378">Hydrolase</keyword>
<evidence type="ECO:0000256" key="8">
    <source>
        <dbReference type="ARBA" id="ARBA00023134"/>
    </source>
</evidence>
<dbReference type="GO" id="GO:0003935">
    <property type="term" value="F:GTP cyclohydrolase II activity"/>
    <property type="evidence" value="ECO:0007669"/>
    <property type="project" value="UniProtKB-UniRule"/>
</dbReference>
<evidence type="ECO:0000256" key="6">
    <source>
        <dbReference type="ARBA" id="ARBA00022801"/>
    </source>
</evidence>
<comment type="similarity">
    <text evidence="11">Belongs to the GTP cyclohydrolase II family.</text>
</comment>
<dbReference type="Pfam" id="PF00925">
    <property type="entry name" value="GTP_cyclohydro2"/>
    <property type="match status" value="1"/>
</dbReference>
<dbReference type="HAMAP" id="MF_00179">
    <property type="entry name" value="RibA"/>
    <property type="match status" value="1"/>
</dbReference>
<dbReference type="InterPro" id="IPR032677">
    <property type="entry name" value="GTP_cyclohydro_II"/>
</dbReference>
<dbReference type="GO" id="GO:0005525">
    <property type="term" value="F:GTP binding"/>
    <property type="evidence" value="ECO:0007669"/>
    <property type="project" value="UniProtKB-KW"/>
</dbReference>
<feature type="domain" description="GTP cyclohydrolase II" evidence="12">
    <location>
        <begin position="10"/>
        <end position="177"/>
    </location>
</feature>
<accession>A0A366CUA6</accession>
<keyword evidence="4 11" id="KW-0479">Metal-binding</keyword>
<feature type="binding site" evidence="11">
    <location>
        <begin position="99"/>
        <end position="101"/>
    </location>
    <ligand>
        <name>GTP</name>
        <dbReference type="ChEBI" id="CHEBI:37565"/>
    </ligand>
</feature>
<keyword evidence="14" id="KW-1185">Reference proteome</keyword>
<comment type="caution">
    <text evidence="13">The sequence shown here is derived from an EMBL/GenBank/DDBJ whole genome shotgun (WGS) entry which is preliminary data.</text>
</comment>
<dbReference type="OrthoDB" id="9793111at2"/>
<feature type="binding site" evidence="11">
    <location>
        <position position="161"/>
    </location>
    <ligand>
        <name>GTP</name>
        <dbReference type="ChEBI" id="CHEBI:37565"/>
    </ligand>
</feature>
<dbReference type="GO" id="GO:0005829">
    <property type="term" value="C:cytosol"/>
    <property type="evidence" value="ECO:0007669"/>
    <property type="project" value="TreeGrafter"/>
</dbReference>
<evidence type="ECO:0000256" key="10">
    <source>
        <dbReference type="ARBA" id="ARBA00049295"/>
    </source>
</evidence>
<dbReference type="PANTHER" id="PTHR21327">
    <property type="entry name" value="GTP CYCLOHYDROLASE II-RELATED"/>
    <property type="match status" value="1"/>
</dbReference>
<keyword evidence="3 11" id="KW-0686">Riboflavin biosynthesis</keyword>
<dbReference type="AlphaFoldDB" id="A0A366CUA6"/>
<name>A0A366CUA6_9GAMM</name>
<dbReference type="EMBL" id="QNRF01000010">
    <property type="protein sequence ID" value="RBO79893.1"/>
    <property type="molecule type" value="Genomic_DNA"/>
</dbReference>
<dbReference type="InterPro" id="IPR000926">
    <property type="entry name" value="RibA"/>
</dbReference>
<evidence type="ECO:0000256" key="2">
    <source>
        <dbReference type="ARBA" id="ARBA00005520"/>
    </source>
</evidence>
<dbReference type="Proteomes" id="UP000252086">
    <property type="component" value="Unassembled WGS sequence"/>
</dbReference>
<comment type="similarity">
    <text evidence="2">In the N-terminal section; belongs to the DHBP synthase family.</text>
</comment>
<keyword evidence="5 11" id="KW-0547">Nucleotide-binding</keyword>
<reference evidence="13 14" key="1">
    <citation type="submission" date="2018-06" db="EMBL/GenBank/DDBJ databases">
        <title>Genomic Encyclopedia of Type Strains, Phase III (KMG-III): the genomes of soil and plant-associated and newly described type strains.</title>
        <authorList>
            <person name="Whitman W."/>
        </authorList>
    </citation>
    <scope>NUCLEOTIDE SEQUENCE [LARGE SCALE GENOMIC DNA]</scope>
    <source>
        <strain evidence="13 14">CECT 7732</strain>
    </source>
</reference>
<dbReference type="GO" id="GO:0009231">
    <property type="term" value="P:riboflavin biosynthetic process"/>
    <property type="evidence" value="ECO:0007669"/>
    <property type="project" value="UniProtKB-UniRule"/>
</dbReference>
<protein>
    <recommendedName>
        <fullName evidence="11">GTP cyclohydrolase-2</fullName>
        <ecNumber evidence="11">3.5.4.25</ecNumber>
    </recommendedName>
    <alternativeName>
        <fullName evidence="11">GTP cyclohydrolase II</fullName>
    </alternativeName>
</protein>
<evidence type="ECO:0000256" key="4">
    <source>
        <dbReference type="ARBA" id="ARBA00022723"/>
    </source>
</evidence>
<dbReference type="NCBIfam" id="NF001591">
    <property type="entry name" value="PRK00393.1"/>
    <property type="match status" value="1"/>
</dbReference>
<evidence type="ECO:0000313" key="13">
    <source>
        <dbReference type="EMBL" id="RBO79893.1"/>
    </source>
</evidence>
<dbReference type="SUPFAM" id="SSF142695">
    <property type="entry name" value="RibA-like"/>
    <property type="match status" value="1"/>
</dbReference>
<gene>
    <name evidence="11" type="primary">ribA</name>
    <name evidence="13" type="ORF">DFP76_11072</name>
</gene>